<gene>
    <name evidence="1" type="ORF">NCI01_05560</name>
</gene>
<proteinExistence type="predicted"/>
<sequence>MGVRPRTMLAVMLGALAAAGVVALVVAVASLAGPQFPSEEHLPDLPPGYSYAEPERGCGSGGCFLEVAVVVPEDLAATEAVAELDAAVSGCRAHSLLDRRSRCTGVAVLGRDTVTVSVQLRDLGK</sequence>
<evidence type="ECO:0000313" key="2">
    <source>
        <dbReference type="Proteomes" id="UP001204524"/>
    </source>
</evidence>
<dbReference type="RefSeq" id="WP_254180481.1">
    <property type="nucleotide sequence ID" value="NZ_JANARS010000002.1"/>
</dbReference>
<dbReference type="Proteomes" id="UP001204524">
    <property type="component" value="Unassembled WGS sequence"/>
</dbReference>
<organism evidence="1 2">
    <name type="scientific">Nocardioides pinisoli</name>
    <dbReference type="NCBI Taxonomy" id="2950279"/>
    <lineage>
        <taxon>Bacteria</taxon>
        <taxon>Bacillati</taxon>
        <taxon>Actinomycetota</taxon>
        <taxon>Actinomycetes</taxon>
        <taxon>Propionibacteriales</taxon>
        <taxon>Nocardioidaceae</taxon>
        <taxon>Nocardioides</taxon>
    </lineage>
</organism>
<reference evidence="1 2" key="1">
    <citation type="submission" date="2022-06" db="EMBL/GenBank/DDBJ databases">
        <authorList>
            <person name="So Y."/>
        </authorList>
    </citation>
    <scope>NUCLEOTIDE SEQUENCE [LARGE SCALE GENOMIC DNA]</scope>
    <source>
        <strain evidence="1 2">STR3</strain>
    </source>
</reference>
<protein>
    <submittedName>
        <fullName evidence="1">Uncharacterized protein</fullName>
    </submittedName>
</protein>
<keyword evidence="2" id="KW-1185">Reference proteome</keyword>
<accession>A0ABT1KU22</accession>
<name>A0ABT1KU22_9ACTN</name>
<dbReference type="EMBL" id="JANARS010000002">
    <property type="protein sequence ID" value="MCP3421255.1"/>
    <property type="molecule type" value="Genomic_DNA"/>
</dbReference>
<comment type="caution">
    <text evidence="1">The sequence shown here is derived from an EMBL/GenBank/DDBJ whole genome shotgun (WGS) entry which is preliminary data.</text>
</comment>
<evidence type="ECO:0000313" key="1">
    <source>
        <dbReference type="EMBL" id="MCP3421255.1"/>
    </source>
</evidence>